<comment type="caution">
    <text evidence="4">The sequence shown here is derived from an EMBL/GenBank/DDBJ whole genome shotgun (WGS) entry which is preliminary data.</text>
</comment>
<dbReference type="EMBL" id="QDEB01110623">
    <property type="protein sequence ID" value="RZB54433.1"/>
    <property type="molecule type" value="Genomic_DNA"/>
</dbReference>
<keyword evidence="1" id="KW-0193">Cuticle</keyword>
<dbReference type="OrthoDB" id="8195082at2759"/>
<reference evidence="4 5" key="1">
    <citation type="submission" date="2017-03" db="EMBL/GenBank/DDBJ databases">
        <title>Genome of the blue death feigning beetle - Asbolus verrucosus.</title>
        <authorList>
            <person name="Rider S.D."/>
        </authorList>
    </citation>
    <scope>NUCLEOTIDE SEQUENCE [LARGE SCALE GENOMIC DNA]</scope>
    <source>
        <strain evidence="4">Butters</strain>
        <tissue evidence="4">Head and leg muscle</tissue>
    </source>
</reference>
<dbReference type="GO" id="GO:0042302">
    <property type="term" value="F:structural constituent of cuticle"/>
    <property type="evidence" value="ECO:0007669"/>
    <property type="project" value="UniProtKB-UniRule"/>
</dbReference>
<keyword evidence="3" id="KW-0732">Signal</keyword>
<evidence type="ECO:0000256" key="3">
    <source>
        <dbReference type="SAM" id="SignalP"/>
    </source>
</evidence>
<feature type="chain" id="PRO_5019776242" description="Chitin bind 4 domain containing protein" evidence="3">
    <location>
        <begin position="27"/>
        <end position="144"/>
    </location>
</feature>
<dbReference type="STRING" id="1661398.A0A482VE42"/>
<sequence length="144" mass="16434">MFKVQRIKRILIFQLIALSLIALGSARPPQREDGLSTPPNYSPNPYELEQNRAARYEFSSNIEDHIQDQNQQRSEIRNGLNVEGSYSYSDGFYRRTVYYEADDKGFRVTKQDIEPLANGPKINLSGTALVDNAAHGTHIKYKVQ</sequence>
<evidence type="ECO:0000313" key="5">
    <source>
        <dbReference type="Proteomes" id="UP000292052"/>
    </source>
</evidence>
<dbReference type="InterPro" id="IPR000618">
    <property type="entry name" value="Insect_cuticle"/>
</dbReference>
<gene>
    <name evidence="4" type="ORF">BDFB_010444</name>
</gene>
<proteinExistence type="predicted"/>
<dbReference type="Proteomes" id="UP000292052">
    <property type="component" value="Unassembled WGS sequence"/>
</dbReference>
<keyword evidence="5" id="KW-1185">Reference proteome</keyword>
<dbReference type="AlphaFoldDB" id="A0A482VE42"/>
<feature type="non-terminal residue" evidence="4">
    <location>
        <position position="144"/>
    </location>
</feature>
<protein>
    <recommendedName>
        <fullName evidence="6">Chitin bind 4 domain containing protein</fullName>
    </recommendedName>
</protein>
<evidence type="ECO:0000256" key="1">
    <source>
        <dbReference type="PROSITE-ProRule" id="PRU00497"/>
    </source>
</evidence>
<dbReference type="PROSITE" id="PS51155">
    <property type="entry name" value="CHIT_BIND_RR_2"/>
    <property type="match status" value="1"/>
</dbReference>
<feature type="region of interest" description="Disordered" evidence="2">
    <location>
        <begin position="27"/>
        <end position="47"/>
    </location>
</feature>
<feature type="signal peptide" evidence="3">
    <location>
        <begin position="1"/>
        <end position="26"/>
    </location>
</feature>
<evidence type="ECO:0000313" key="4">
    <source>
        <dbReference type="EMBL" id="RZB54433.1"/>
    </source>
</evidence>
<evidence type="ECO:0008006" key="6">
    <source>
        <dbReference type="Google" id="ProtNLM"/>
    </source>
</evidence>
<accession>A0A482VE42</accession>
<evidence type="ECO:0000256" key="2">
    <source>
        <dbReference type="SAM" id="MobiDB-lite"/>
    </source>
</evidence>
<dbReference type="Pfam" id="PF00379">
    <property type="entry name" value="Chitin_bind_4"/>
    <property type="match status" value="1"/>
</dbReference>
<organism evidence="4 5">
    <name type="scientific">Asbolus verrucosus</name>
    <name type="common">Desert ironclad beetle</name>
    <dbReference type="NCBI Taxonomy" id="1661398"/>
    <lineage>
        <taxon>Eukaryota</taxon>
        <taxon>Metazoa</taxon>
        <taxon>Ecdysozoa</taxon>
        <taxon>Arthropoda</taxon>
        <taxon>Hexapoda</taxon>
        <taxon>Insecta</taxon>
        <taxon>Pterygota</taxon>
        <taxon>Neoptera</taxon>
        <taxon>Endopterygota</taxon>
        <taxon>Coleoptera</taxon>
        <taxon>Polyphaga</taxon>
        <taxon>Cucujiformia</taxon>
        <taxon>Tenebrionidae</taxon>
        <taxon>Pimeliinae</taxon>
        <taxon>Asbolus</taxon>
    </lineage>
</organism>
<name>A0A482VE42_ASBVE</name>